<feature type="domain" description="Cyclophilin-like" evidence="1">
    <location>
        <begin position="35"/>
        <end position="140"/>
    </location>
</feature>
<dbReference type="SUPFAM" id="SSF50891">
    <property type="entry name" value="Cyclophilin-like"/>
    <property type="match status" value="1"/>
</dbReference>
<dbReference type="eggNOG" id="COG0607">
    <property type="taxonomic scope" value="Bacteria"/>
</dbReference>
<dbReference type="Pfam" id="PF18050">
    <property type="entry name" value="Cyclophil_like2"/>
    <property type="match status" value="1"/>
</dbReference>
<dbReference type="STRING" id="633697.EubceDRAFT1_2942"/>
<evidence type="ECO:0000313" key="2">
    <source>
        <dbReference type="EMBL" id="EIM58622.1"/>
    </source>
</evidence>
<protein>
    <recommendedName>
        <fullName evidence="1">Cyclophilin-like domain-containing protein</fullName>
    </recommendedName>
</protein>
<accession>I5AXU9</accession>
<evidence type="ECO:0000313" key="3">
    <source>
        <dbReference type="Proteomes" id="UP000005753"/>
    </source>
</evidence>
<evidence type="ECO:0000259" key="1">
    <source>
        <dbReference type="Pfam" id="PF18050"/>
    </source>
</evidence>
<dbReference type="HOGENOM" id="CLU_099043_2_1_9"/>
<dbReference type="InterPro" id="IPR041183">
    <property type="entry name" value="Cyclophilin-like"/>
</dbReference>
<dbReference type="InterPro" id="IPR029000">
    <property type="entry name" value="Cyclophilin-like_dom_sf"/>
</dbReference>
<proteinExistence type="predicted"/>
<reference evidence="2 3" key="1">
    <citation type="submission" date="2010-08" db="EMBL/GenBank/DDBJ databases">
        <authorList>
            <consortium name="US DOE Joint Genome Institute (JGI-PGF)"/>
            <person name="Lucas S."/>
            <person name="Copeland A."/>
            <person name="Lapidus A."/>
            <person name="Cheng J.-F."/>
            <person name="Bruce D."/>
            <person name="Goodwin L."/>
            <person name="Pitluck S."/>
            <person name="Land M.L."/>
            <person name="Hauser L."/>
            <person name="Chang Y.-J."/>
            <person name="Anderson I.J."/>
            <person name="Johnson E."/>
            <person name="Mulhopadhyay B."/>
            <person name="Kyrpides N."/>
            <person name="Woyke T.J."/>
        </authorList>
    </citation>
    <scope>NUCLEOTIDE SEQUENCE [LARGE SCALE GENOMIC DNA]</scope>
    <source>
        <strain evidence="2 3">6</strain>
    </source>
</reference>
<gene>
    <name evidence="2" type="ORF">EubceDRAFT1_2942</name>
</gene>
<reference evidence="2 3" key="2">
    <citation type="submission" date="2012-02" db="EMBL/GenBank/DDBJ databases">
        <title>Improved High-Quality Draft sequence of Eubacterium cellulosolvens 6.</title>
        <authorList>
            <consortium name="US DOE Joint Genome Institute"/>
            <person name="Lucas S."/>
            <person name="Han J."/>
            <person name="Lapidus A."/>
            <person name="Cheng J.-F."/>
            <person name="Goodwin L."/>
            <person name="Pitluck S."/>
            <person name="Peters L."/>
            <person name="Mikhailova N."/>
            <person name="Gu W."/>
            <person name="Detter J.C."/>
            <person name="Han C."/>
            <person name="Tapia R."/>
            <person name="Land M."/>
            <person name="Hauser L."/>
            <person name="Kyrpides N."/>
            <person name="Ivanova N."/>
            <person name="Pagani I."/>
            <person name="Johnson E."/>
            <person name="Mukhopadhyay B."/>
            <person name="Anderson I."/>
            <person name="Woyke T."/>
        </authorList>
    </citation>
    <scope>NUCLEOTIDE SEQUENCE [LARGE SCALE GENOMIC DNA]</scope>
    <source>
        <strain evidence="2 3">6</strain>
    </source>
</reference>
<dbReference type="Proteomes" id="UP000005753">
    <property type="component" value="Chromosome"/>
</dbReference>
<name>I5AXU9_EUBC6</name>
<dbReference type="AlphaFoldDB" id="I5AXU9"/>
<keyword evidence="3" id="KW-1185">Reference proteome</keyword>
<organism evidence="2 3">
    <name type="scientific">Eubacterium cellulosolvens (strain ATCC 43171 / JCM 9499 / 6)</name>
    <name type="common">Cillobacterium cellulosolvens</name>
    <dbReference type="NCBI Taxonomy" id="633697"/>
    <lineage>
        <taxon>Bacteria</taxon>
        <taxon>Bacillati</taxon>
        <taxon>Bacillota</taxon>
        <taxon>Clostridia</taxon>
        <taxon>Eubacteriales</taxon>
        <taxon>Eubacteriaceae</taxon>
        <taxon>Eubacterium</taxon>
    </lineage>
</organism>
<sequence>MNNSTDSYHRKRKDRAFDWIGEVVTEEAKETAMTLSIDGKEMPVTWEDNASVNELKEICPLKVNMSMYGGFEQVGSIGQSISRDDKQITTEFGDIVLYSGNQIVVFYGSNSWAYTKLGHIDLSEEELTQLLGNGDVVLEIK</sequence>
<dbReference type="EMBL" id="CM001487">
    <property type="protein sequence ID" value="EIM58622.1"/>
    <property type="molecule type" value="Genomic_DNA"/>
</dbReference>
<dbReference type="Gene3D" id="2.40.100.20">
    <property type="match status" value="1"/>
</dbReference>